<proteinExistence type="predicted"/>
<name>A0A0G1EMZ3_9BACT</name>
<sequence length="125" mass="14826">MKERFNPKPDDNKEFLDLIRSIENDDDLSPEFKERLLDFVCAGKKKKFPVHKLKKIMEDNREALLREKRLREEHLQEEQRQDERLDALVGPGDSARIRGQAGQMVADQIRLEREKEKNSRSKKPN</sequence>
<organism evidence="2 3">
    <name type="scientific">Candidatus Nomurabacteria bacterium GW2011_GWF2_43_24</name>
    <dbReference type="NCBI Taxonomy" id="1618778"/>
    <lineage>
        <taxon>Bacteria</taxon>
        <taxon>Candidatus Nomuraibacteriota</taxon>
    </lineage>
</organism>
<reference evidence="2 3" key="1">
    <citation type="journal article" date="2015" name="Nature">
        <title>rRNA introns, odd ribosomes, and small enigmatic genomes across a large radiation of phyla.</title>
        <authorList>
            <person name="Brown C.T."/>
            <person name="Hug L.A."/>
            <person name="Thomas B.C."/>
            <person name="Sharon I."/>
            <person name="Castelle C.J."/>
            <person name="Singh A."/>
            <person name="Wilkins M.J."/>
            <person name="Williams K.H."/>
            <person name="Banfield J.F."/>
        </authorList>
    </citation>
    <scope>NUCLEOTIDE SEQUENCE [LARGE SCALE GENOMIC DNA]</scope>
</reference>
<feature type="compositionally biased region" description="Basic and acidic residues" evidence="1">
    <location>
        <begin position="74"/>
        <end position="86"/>
    </location>
</feature>
<dbReference type="AlphaFoldDB" id="A0A0G1EMZ3"/>
<evidence type="ECO:0000256" key="1">
    <source>
        <dbReference type="SAM" id="MobiDB-lite"/>
    </source>
</evidence>
<dbReference type="Proteomes" id="UP000033907">
    <property type="component" value="Unassembled WGS sequence"/>
</dbReference>
<feature type="region of interest" description="Disordered" evidence="1">
    <location>
        <begin position="74"/>
        <end position="125"/>
    </location>
</feature>
<feature type="compositionally biased region" description="Basic and acidic residues" evidence="1">
    <location>
        <begin position="109"/>
        <end position="119"/>
    </location>
</feature>
<comment type="caution">
    <text evidence="2">The sequence shown here is derived from an EMBL/GenBank/DDBJ whole genome shotgun (WGS) entry which is preliminary data.</text>
</comment>
<protein>
    <submittedName>
        <fullName evidence="2">Uncharacterized protein</fullName>
    </submittedName>
</protein>
<dbReference type="EMBL" id="LCGH01000007">
    <property type="protein sequence ID" value="KKT11350.1"/>
    <property type="molecule type" value="Genomic_DNA"/>
</dbReference>
<accession>A0A0G1EMZ3</accession>
<evidence type="ECO:0000313" key="2">
    <source>
        <dbReference type="EMBL" id="KKT11350.1"/>
    </source>
</evidence>
<gene>
    <name evidence="2" type="ORF">UV91_C0007G0050</name>
</gene>
<evidence type="ECO:0000313" key="3">
    <source>
        <dbReference type="Proteomes" id="UP000033907"/>
    </source>
</evidence>